<evidence type="ECO:0000313" key="7">
    <source>
        <dbReference type="Proteomes" id="UP000694580"/>
    </source>
</evidence>
<dbReference type="PANTHER" id="PTHR10250:SF2">
    <property type="entry name" value="ARACHIDONATE 5-LIPOXYGENASE-ACTIVATING PROTEIN"/>
    <property type="match status" value="1"/>
</dbReference>
<feature type="transmembrane region" description="Helical" evidence="5">
    <location>
        <begin position="102"/>
        <end position="123"/>
    </location>
</feature>
<comment type="subcellular location">
    <subcellularLocation>
        <location evidence="1">Membrane</location>
        <topology evidence="1">Multi-pass membrane protein</topology>
    </subcellularLocation>
</comment>
<dbReference type="Proteomes" id="UP000694580">
    <property type="component" value="Chromosome 6"/>
</dbReference>
<name>A0AAY4EJI8_9TELE</name>
<reference evidence="6" key="2">
    <citation type="submission" date="2025-08" db="UniProtKB">
        <authorList>
            <consortium name="Ensembl"/>
        </authorList>
    </citation>
    <scope>IDENTIFICATION</scope>
</reference>
<evidence type="ECO:0000256" key="2">
    <source>
        <dbReference type="ARBA" id="ARBA00022692"/>
    </source>
</evidence>
<accession>A0AAY4EJI8</accession>
<keyword evidence="4 5" id="KW-0472">Membrane</keyword>
<sequence length="145" mass="16575">MNTEIMENIYLLVLVTLLSVMQNGKYSDFTPVMSKRSLRRKRNCMDLYPTFLAIMWCAGICLSQAAAAFAGLMYLFSRQKYFVGYMGQTSQSTLGYLFGKRVLSFLFLMCLVGIGNFLLVKYWSNDYKEYIQTITNAASTLLLIP</sequence>
<keyword evidence="7" id="KW-1185">Reference proteome</keyword>
<reference evidence="6 7" key="1">
    <citation type="submission" date="2020-06" db="EMBL/GenBank/DDBJ databases">
        <authorList>
            <consortium name="Wellcome Sanger Institute Data Sharing"/>
        </authorList>
    </citation>
    <scope>NUCLEOTIDE SEQUENCE [LARGE SCALE GENOMIC DNA]</scope>
</reference>
<evidence type="ECO:0000313" key="6">
    <source>
        <dbReference type="Ensembl" id="ENSDCDP00010057509.1"/>
    </source>
</evidence>
<evidence type="ECO:0000256" key="4">
    <source>
        <dbReference type="ARBA" id="ARBA00023136"/>
    </source>
</evidence>
<dbReference type="GeneTree" id="ENSGT00940000158706"/>
<dbReference type="GO" id="GO:0016020">
    <property type="term" value="C:membrane"/>
    <property type="evidence" value="ECO:0007669"/>
    <property type="project" value="UniProtKB-SubCell"/>
</dbReference>
<reference evidence="6" key="3">
    <citation type="submission" date="2025-09" db="UniProtKB">
        <authorList>
            <consortium name="Ensembl"/>
        </authorList>
    </citation>
    <scope>IDENTIFICATION</scope>
</reference>
<gene>
    <name evidence="6" type="primary">ALOX5AP</name>
</gene>
<dbReference type="GO" id="GO:0019370">
    <property type="term" value="P:leukotriene biosynthetic process"/>
    <property type="evidence" value="ECO:0007669"/>
    <property type="project" value="TreeGrafter"/>
</dbReference>
<dbReference type="GO" id="GO:0004364">
    <property type="term" value="F:glutathione transferase activity"/>
    <property type="evidence" value="ECO:0007669"/>
    <property type="project" value="TreeGrafter"/>
</dbReference>
<dbReference type="Ensembl" id="ENSDCDT00010068193.1">
    <property type="protein sequence ID" value="ENSDCDP00010057509.1"/>
    <property type="gene ID" value="ENSDCDG00010032546.1"/>
</dbReference>
<evidence type="ECO:0000256" key="1">
    <source>
        <dbReference type="ARBA" id="ARBA00004141"/>
    </source>
</evidence>
<dbReference type="PANTHER" id="PTHR10250">
    <property type="entry name" value="MICROSOMAL GLUTATHIONE S-TRANSFERASE"/>
    <property type="match status" value="1"/>
</dbReference>
<dbReference type="InterPro" id="IPR050997">
    <property type="entry name" value="MAPEG"/>
</dbReference>
<organism evidence="6 7">
    <name type="scientific">Denticeps clupeoides</name>
    <name type="common">denticle herring</name>
    <dbReference type="NCBI Taxonomy" id="299321"/>
    <lineage>
        <taxon>Eukaryota</taxon>
        <taxon>Metazoa</taxon>
        <taxon>Chordata</taxon>
        <taxon>Craniata</taxon>
        <taxon>Vertebrata</taxon>
        <taxon>Euteleostomi</taxon>
        <taxon>Actinopterygii</taxon>
        <taxon>Neopterygii</taxon>
        <taxon>Teleostei</taxon>
        <taxon>Clupei</taxon>
        <taxon>Clupeiformes</taxon>
        <taxon>Denticipitoidei</taxon>
        <taxon>Denticipitidae</taxon>
        <taxon>Denticeps</taxon>
    </lineage>
</organism>
<dbReference type="Gene3D" id="1.20.120.550">
    <property type="entry name" value="Membrane associated eicosanoid/glutathione metabolism-like domain"/>
    <property type="match status" value="1"/>
</dbReference>
<dbReference type="GO" id="GO:0005635">
    <property type="term" value="C:nuclear envelope"/>
    <property type="evidence" value="ECO:0007669"/>
    <property type="project" value="TreeGrafter"/>
</dbReference>
<evidence type="ECO:0008006" key="8">
    <source>
        <dbReference type="Google" id="ProtNLM"/>
    </source>
</evidence>
<dbReference type="InterPro" id="IPR001129">
    <property type="entry name" value="Membr-assoc_MAPEG"/>
</dbReference>
<protein>
    <recommendedName>
        <fullName evidence="8">Arachidonate 5-lipoxygenase-activating protein</fullName>
    </recommendedName>
</protein>
<feature type="transmembrane region" description="Helical" evidence="5">
    <location>
        <begin position="51"/>
        <end position="76"/>
    </location>
</feature>
<dbReference type="GO" id="GO:0005783">
    <property type="term" value="C:endoplasmic reticulum"/>
    <property type="evidence" value="ECO:0007669"/>
    <property type="project" value="TreeGrafter"/>
</dbReference>
<dbReference type="Pfam" id="PF01124">
    <property type="entry name" value="MAPEG"/>
    <property type="match status" value="1"/>
</dbReference>
<dbReference type="AlphaFoldDB" id="A0AAY4EJI8"/>
<evidence type="ECO:0000256" key="3">
    <source>
        <dbReference type="ARBA" id="ARBA00022989"/>
    </source>
</evidence>
<dbReference type="GO" id="GO:0004464">
    <property type="term" value="F:leukotriene-C4 synthase activity"/>
    <property type="evidence" value="ECO:0007669"/>
    <property type="project" value="TreeGrafter"/>
</dbReference>
<dbReference type="GO" id="GO:0004602">
    <property type="term" value="F:glutathione peroxidase activity"/>
    <property type="evidence" value="ECO:0007669"/>
    <property type="project" value="TreeGrafter"/>
</dbReference>
<keyword evidence="3 5" id="KW-1133">Transmembrane helix</keyword>
<keyword evidence="2 5" id="KW-0812">Transmembrane</keyword>
<dbReference type="InterPro" id="IPR023352">
    <property type="entry name" value="MAPEG-like_dom_sf"/>
</dbReference>
<evidence type="ECO:0000256" key="5">
    <source>
        <dbReference type="SAM" id="Phobius"/>
    </source>
</evidence>
<proteinExistence type="predicted"/>
<dbReference type="SUPFAM" id="SSF161084">
    <property type="entry name" value="MAPEG domain-like"/>
    <property type="match status" value="1"/>
</dbReference>